<dbReference type="SUPFAM" id="SSF48371">
    <property type="entry name" value="ARM repeat"/>
    <property type="match status" value="1"/>
</dbReference>
<reference evidence="6 8" key="1">
    <citation type="journal article" date="2012" name="Nature">
        <title>Algal genomes reveal evolutionary mosaicism and the fate of nucleomorphs.</title>
        <authorList>
            <consortium name="DOE Joint Genome Institute"/>
            <person name="Curtis B.A."/>
            <person name="Tanifuji G."/>
            <person name="Burki F."/>
            <person name="Gruber A."/>
            <person name="Irimia M."/>
            <person name="Maruyama S."/>
            <person name="Arias M.C."/>
            <person name="Ball S.G."/>
            <person name="Gile G.H."/>
            <person name="Hirakawa Y."/>
            <person name="Hopkins J.F."/>
            <person name="Kuo A."/>
            <person name="Rensing S.A."/>
            <person name="Schmutz J."/>
            <person name="Symeonidi A."/>
            <person name="Elias M."/>
            <person name="Eveleigh R.J."/>
            <person name="Herman E.K."/>
            <person name="Klute M.J."/>
            <person name="Nakayama T."/>
            <person name="Obornik M."/>
            <person name="Reyes-Prieto A."/>
            <person name="Armbrust E.V."/>
            <person name="Aves S.J."/>
            <person name="Beiko R.G."/>
            <person name="Coutinho P."/>
            <person name="Dacks J.B."/>
            <person name="Durnford D.G."/>
            <person name="Fast N.M."/>
            <person name="Green B.R."/>
            <person name="Grisdale C.J."/>
            <person name="Hempel F."/>
            <person name="Henrissat B."/>
            <person name="Hoppner M.P."/>
            <person name="Ishida K."/>
            <person name="Kim E."/>
            <person name="Koreny L."/>
            <person name="Kroth P.G."/>
            <person name="Liu Y."/>
            <person name="Malik S.B."/>
            <person name="Maier U.G."/>
            <person name="McRose D."/>
            <person name="Mock T."/>
            <person name="Neilson J.A."/>
            <person name="Onodera N.T."/>
            <person name="Poole A.M."/>
            <person name="Pritham E.J."/>
            <person name="Richards T.A."/>
            <person name="Rocap G."/>
            <person name="Roy S.W."/>
            <person name="Sarai C."/>
            <person name="Schaack S."/>
            <person name="Shirato S."/>
            <person name="Slamovits C.H."/>
            <person name="Spencer D.F."/>
            <person name="Suzuki S."/>
            <person name="Worden A.Z."/>
            <person name="Zauner S."/>
            <person name="Barry K."/>
            <person name="Bell C."/>
            <person name="Bharti A.K."/>
            <person name="Crow J.A."/>
            <person name="Grimwood J."/>
            <person name="Kramer R."/>
            <person name="Lindquist E."/>
            <person name="Lucas S."/>
            <person name="Salamov A."/>
            <person name="McFadden G.I."/>
            <person name="Lane C.E."/>
            <person name="Keeling P.J."/>
            <person name="Gray M.W."/>
            <person name="Grigoriev I.V."/>
            <person name="Archibald J.M."/>
        </authorList>
    </citation>
    <scope>NUCLEOTIDE SEQUENCE</scope>
    <source>
        <strain evidence="6 8">CCMP2712</strain>
    </source>
</reference>
<dbReference type="GO" id="GO:0043495">
    <property type="term" value="F:protein-membrane adaptor activity"/>
    <property type="evidence" value="ECO:0007669"/>
    <property type="project" value="InterPro"/>
</dbReference>
<dbReference type="InterPro" id="IPR036034">
    <property type="entry name" value="PDZ_sf"/>
</dbReference>
<evidence type="ECO:0000313" key="8">
    <source>
        <dbReference type="Proteomes" id="UP000011087"/>
    </source>
</evidence>
<dbReference type="PANTHER" id="PTHR47249">
    <property type="entry name" value="VACUOLAR PROTEIN 8"/>
    <property type="match status" value="1"/>
</dbReference>
<evidence type="ECO:0000313" key="7">
    <source>
        <dbReference type="EnsemblProtists" id="EKX49038"/>
    </source>
</evidence>
<dbReference type="Gene3D" id="1.25.10.10">
    <property type="entry name" value="Leucine-rich Repeat Variant"/>
    <property type="match status" value="1"/>
</dbReference>
<evidence type="ECO:0000256" key="4">
    <source>
        <dbReference type="SAM" id="MobiDB-lite"/>
    </source>
</evidence>
<dbReference type="PaxDb" id="55529-EKX49038"/>
<feature type="compositionally biased region" description="Polar residues" evidence="4">
    <location>
        <begin position="127"/>
        <end position="150"/>
    </location>
</feature>
<proteinExistence type="inferred from homology"/>
<evidence type="ECO:0000259" key="5">
    <source>
        <dbReference type="SMART" id="SM00228"/>
    </source>
</evidence>
<dbReference type="EnsemblProtists" id="EKX49038">
    <property type="protein sequence ID" value="EKX49038"/>
    <property type="gene ID" value="GUITHDRAFT_136223"/>
</dbReference>
<organism evidence="6">
    <name type="scientific">Guillardia theta (strain CCMP2712)</name>
    <name type="common">Cryptophyte</name>
    <dbReference type="NCBI Taxonomy" id="905079"/>
    <lineage>
        <taxon>Eukaryota</taxon>
        <taxon>Cryptophyceae</taxon>
        <taxon>Pyrenomonadales</taxon>
        <taxon>Geminigeraceae</taxon>
        <taxon>Guillardia</taxon>
    </lineage>
</organism>
<keyword evidence="3" id="KW-0175">Coiled coil</keyword>
<feature type="region of interest" description="Disordered" evidence="4">
    <location>
        <begin position="183"/>
        <end position="250"/>
    </location>
</feature>
<evidence type="ECO:0000313" key="6">
    <source>
        <dbReference type="EMBL" id="EKX49038.1"/>
    </source>
</evidence>
<evidence type="ECO:0000256" key="1">
    <source>
        <dbReference type="ARBA" id="ARBA00005462"/>
    </source>
</evidence>
<evidence type="ECO:0000256" key="3">
    <source>
        <dbReference type="SAM" id="Coils"/>
    </source>
</evidence>
<feature type="region of interest" description="Disordered" evidence="4">
    <location>
        <begin position="88"/>
        <end position="153"/>
    </location>
</feature>
<feature type="coiled-coil region" evidence="3">
    <location>
        <begin position="447"/>
        <end position="513"/>
    </location>
</feature>
<feature type="coiled-coil region" evidence="3">
    <location>
        <begin position="381"/>
        <end position="422"/>
    </location>
</feature>
<dbReference type="GO" id="GO:0071562">
    <property type="term" value="P:nucleus-vacuole junction assembly"/>
    <property type="evidence" value="ECO:0007669"/>
    <property type="project" value="InterPro"/>
</dbReference>
<dbReference type="InterPro" id="IPR045156">
    <property type="entry name" value="Vac8"/>
</dbReference>
<comment type="similarity">
    <text evidence="1">Belongs to the beta-catenin family.</text>
</comment>
<dbReference type="InterPro" id="IPR001478">
    <property type="entry name" value="PDZ"/>
</dbReference>
<dbReference type="InterPro" id="IPR011989">
    <property type="entry name" value="ARM-like"/>
</dbReference>
<dbReference type="PANTHER" id="PTHR47249:SF1">
    <property type="entry name" value="VACUOLAR PROTEIN 8"/>
    <property type="match status" value="1"/>
</dbReference>
<keyword evidence="2" id="KW-0677">Repeat</keyword>
<reference evidence="7" key="3">
    <citation type="submission" date="2015-06" db="UniProtKB">
        <authorList>
            <consortium name="EnsemblProtists"/>
        </authorList>
    </citation>
    <scope>IDENTIFICATION</scope>
</reference>
<feature type="domain" description="PDZ" evidence="5">
    <location>
        <begin position="258"/>
        <end position="329"/>
    </location>
</feature>
<dbReference type="KEGG" id="gtt:GUITHDRAFT_136223"/>
<dbReference type="Gene3D" id="2.30.42.10">
    <property type="match status" value="1"/>
</dbReference>
<feature type="compositionally biased region" description="Polar residues" evidence="4">
    <location>
        <begin position="203"/>
        <end position="214"/>
    </location>
</feature>
<dbReference type="Proteomes" id="UP000011087">
    <property type="component" value="Unassembled WGS sequence"/>
</dbReference>
<gene>
    <name evidence="6" type="ORF">GUITHDRAFT_136223</name>
</gene>
<feature type="region of interest" description="Disordered" evidence="4">
    <location>
        <begin position="340"/>
        <end position="361"/>
    </location>
</feature>
<name>L1JKI3_GUITC</name>
<dbReference type="EMBL" id="JH992983">
    <property type="protein sequence ID" value="EKX49038.1"/>
    <property type="molecule type" value="Genomic_DNA"/>
</dbReference>
<evidence type="ECO:0000256" key="2">
    <source>
        <dbReference type="ARBA" id="ARBA00022737"/>
    </source>
</evidence>
<dbReference type="SUPFAM" id="SSF50156">
    <property type="entry name" value="PDZ domain-like"/>
    <property type="match status" value="1"/>
</dbReference>
<dbReference type="HOGENOM" id="CLU_342102_0_0_1"/>
<accession>L1JKI3</accession>
<keyword evidence="8" id="KW-1185">Reference proteome</keyword>
<dbReference type="InterPro" id="IPR016024">
    <property type="entry name" value="ARM-type_fold"/>
</dbReference>
<feature type="compositionally biased region" description="Polar residues" evidence="4">
    <location>
        <begin position="223"/>
        <end position="233"/>
    </location>
</feature>
<dbReference type="RefSeq" id="XP_005836018.1">
    <property type="nucleotide sequence ID" value="XM_005835961.1"/>
</dbReference>
<dbReference type="AlphaFoldDB" id="L1JKI3"/>
<sequence length="829" mass="91272">MPPFMGAFPVSPTHMQHAPPSLHYRQAHPGGHRMPAGAQVFGGPIPVTTMPMYGASVGGAHNQASMTLGLHGEKIPSQQHAQMMKPMLPQQPFGFNPQMKRPSGGQHAIPNLVKSPGGSSGLPPNMDPSSHQTARRISNPSMSSPGSQIPISGKPIIAQSSEYAASQVARPQQPSDGAIYSQHLEASSESRKRSLSASPMMPRNQSVLGSSSTPEPRMPTNPYAASSQGNPSLSPAYMENFQAKPSNGTRTENLECGVGLYFKIDSKSRYYVDYIMPESSAAATGVIQPGDVLENVDGHMVAGKSWNELRRMIMGERGSFVNLSFLRELQDEAFRFDLDLTRGDPTPAEKVNRPKAPSPEAPAITAENISESSYPQVDKEKENLKKKYLAEQRLHFEAEEELKQYKEQVSMLRMTIADLQNEKINLAKSQGIEENALAAGFVPKDVLMELESRLHATEAELQIMKSERNELMNRNMDKDYVPKEQFEAATSQIMKLEDQLEIARQMLSSQEATSNARSTEHSHIEKLCSIVLPTAITALNDLSDQNGHSSSALWTLIRIEGYIASLASRIVQFDIQKMALVLLQPENARDLHESALSIAVLSWNSSGRQMLLENSMIVPALMSLLLDEAEQSSNQTGEERMLCGRYASMAIANFCLEEKGRILISREPMAIQRLFVTLNGRDPDSAIFALLGIGNLFMVPDVRKQDSLVPIQEALGAEDPIITRFAVGAVRNFATDEECREAIMKLPGLLEILQSLAKSNQPRIREHAEAALSNLGVSGFLRTSRSSQDDFMCCLLCCVACRTDVLGKEKSYVEYDQRSKLSSRPENIF</sequence>
<reference evidence="8" key="2">
    <citation type="submission" date="2012-11" db="EMBL/GenBank/DDBJ databases">
        <authorList>
            <person name="Kuo A."/>
            <person name="Curtis B.A."/>
            <person name="Tanifuji G."/>
            <person name="Burki F."/>
            <person name="Gruber A."/>
            <person name="Irimia M."/>
            <person name="Maruyama S."/>
            <person name="Arias M.C."/>
            <person name="Ball S.G."/>
            <person name="Gile G.H."/>
            <person name="Hirakawa Y."/>
            <person name="Hopkins J.F."/>
            <person name="Rensing S.A."/>
            <person name="Schmutz J."/>
            <person name="Symeonidi A."/>
            <person name="Elias M."/>
            <person name="Eveleigh R.J."/>
            <person name="Herman E.K."/>
            <person name="Klute M.J."/>
            <person name="Nakayama T."/>
            <person name="Obornik M."/>
            <person name="Reyes-Prieto A."/>
            <person name="Armbrust E.V."/>
            <person name="Aves S.J."/>
            <person name="Beiko R.G."/>
            <person name="Coutinho P."/>
            <person name="Dacks J.B."/>
            <person name="Durnford D.G."/>
            <person name="Fast N.M."/>
            <person name="Green B.R."/>
            <person name="Grisdale C."/>
            <person name="Hempe F."/>
            <person name="Henrissat B."/>
            <person name="Hoppner M.P."/>
            <person name="Ishida K.-I."/>
            <person name="Kim E."/>
            <person name="Koreny L."/>
            <person name="Kroth P.G."/>
            <person name="Liu Y."/>
            <person name="Malik S.-B."/>
            <person name="Maier U.G."/>
            <person name="McRose D."/>
            <person name="Mock T."/>
            <person name="Neilson J.A."/>
            <person name="Onodera N.T."/>
            <person name="Poole A.M."/>
            <person name="Pritham E.J."/>
            <person name="Richards T.A."/>
            <person name="Rocap G."/>
            <person name="Roy S.W."/>
            <person name="Sarai C."/>
            <person name="Schaack S."/>
            <person name="Shirato S."/>
            <person name="Slamovits C.H."/>
            <person name="Spencer D.F."/>
            <person name="Suzuki S."/>
            <person name="Worden A.Z."/>
            <person name="Zauner S."/>
            <person name="Barry K."/>
            <person name="Bell C."/>
            <person name="Bharti A.K."/>
            <person name="Crow J.A."/>
            <person name="Grimwood J."/>
            <person name="Kramer R."/>
            <person name="Lindquist E."/>
            <person name="Lucas S."/>
            <person name="Salamov A."/>
            <person name="McFadden G.I."/>
            <person name="Lane C.E."/>
            <person name="Keeling P.J."/>
            <person name="Gray M.W."/>
            <person name="Grigoriev I.V."/>
            <person name="Archibald J.M."/>
        </authorList>
    </citation>
    <scope>NUCLEOTIDE SEQUENCE</scope>
    <source>
        <strain evidence="8">CCMP2712</strain>
    </source>
</reference>
<dbReference type="SMART" id="SM00228">
    <property type="entry name" value="PDZ"/>
    <property type="match status" value="1"/>
</dbReference>
<protein>
    <recommendedName>
        <fullName evidence="5">PDZ domain-containing protein</fullName>
    </recommendedName>
</protein>
<dbReference type="GeneID" id="17305735"/>